<evidence type="ECO:0000313" key="1">
    <source>
        <dbReference type="EMBL" id="TGU71579.1"/>
    </source>
</evidence>
<comment type="caution">
    <text evidence="1">The sequence shown here is derived from an EMBL/GenBank/DDBJ whole genome shotgun (WGS) entry which is preliminary data.</text>
</comment>
<protein>
    <submittedName>
        <fullName evidence="1">Uncharacterized protein</fullName>
    </submittedName>
</protein>
<gene>
    <name evidence="1" type="ORF">E4633_14815</name>
</gene>
<reference evidence="1 2" key="1">
    <citation type="submission" date="2019-04" db="EMBL/GenBank/DDBJ databases">
        <title>Geobacter oryzae sp. nov., ferric-reducing bacteria isolated from paddy soil.</title>
        <authorList>
            <person name="Xu Z."/>
            <person name="Masuda Y."/>
            <person name="Itoh H."/>
            <person name="Senoo K."/>
        </authorList>
    </citation>
    <scope>NUCLEOTIDE SEQUENCE [LARGE SCALE GENOMIC DNA]</scope>
    <source>
        <strain evidence="1 2">Red111</strain>
    </source>
</reference>
<dbReference type="EMBL" id="SRSC01000003">
    <property type="protein sequence ID" value="TGU71579.1"/>
    <property type="molecule type" value="Genomic_DNA"/>
</dbReference>
<accession>A0A4S1CDR8</accession>
<dbReference type="AlphaFoldDB" id="A0A4S1CDR8"/>
<organism evidence="1 2">
    <name type="scientific">Geomonas terrae</name>
    <dbReference type="NCBI Taxonomy" id="2562681"/>
    <lineage>
        <taxon>Bacteria</taxon>
        <taxon>Pseudomonadati</taxon>
        <taxon>Thermodesulfobacteriota</taxon>
        <taxon>Desulfuromonadia</taxon>
        <taxon>Geobacterales</taxon>
        <taxon>Geobacteraceae</taxon>
        <taxon>Geomonas</taxon>
    </lineage>
</organism>
<evidence type="ECO:0000313" key="2">
    <source>
        <dbReference type="Proteomes" id="UP000306416"/>
    </source>
</evidence>
<dbReference type="RefSeq" id="WP_135871298.1">
    <property type="nucleotide sequence ID" value="NZ_SRSC01000003.1"/>
</dbReference>
<name>A0A4S1CDR8_9BACT</name>
<dbReference type="Proteomes" id="UP000306416">
    <property type="component" value="Unassembled WGS sequence"/>
</dbReference>
<keyword evidence="2" id="KW-1185">Reference proteome</keyword>
<proteinExistence type="predicted"/>
<sequence length="105" mass="11851">MEKTPFLLFLCIAIIALFAANPGFRKDKEANSCEISCYQYGQLHSAMSLFPEVADTARRDLTGEYVSISQYNEIMRKVELAKLKQARRMSAQTELALTEKHSASN</sequence>